<evidence type="ECO:0000259" key="1">
    <source>
        <dbReference type="Pfam" id="PF01266"/>
    </source>
</evidence>
<dbReference type="AlphaFoldDB" id="C6HFD8"/>
<sequence length="108" mass="11407">MELPRCLNTVFPSPSTTTSPETTVIIGAGVIALSTAYYLAQALNETTSYMPPSEPDVVVIDSSDDICAGASGKATGGLGNFGFRPLRTEANADLPRDGRVRRRSSPFL</sequence>
<dbReference type="Proteomes" id="UP000002624">
    <property type="component" value="Unassembled WGS sequence"/>
</dbReference>
<proteinExistence type="predicted"/>
<organism evidence="2 3">
    <name type="scientific">Ajellomyces capsulatus (strain H143)</name>
    <name type="common">Darling's disease fungus</name>
    <name type="synonym">Histoplasma capsulatum</name>
    <dbReference type="NCBI Taxonomy" id="544712"/>
    <lineage>
        <taxon>Eukaryota</taxon>
        <taxon>Fungi</taxon>
        <taxon>Dikarya</taxon>
        <taxon>Ascomycota</taxon>
        <taxon>Pezizomycotina</taxon>
        <taxon>Eurotiomycetes</taxon>
        <taxon>Eurotiomycetidae</taxon>
        <taxon>Onygenales</taxon>
        <taxon>Ajellomycetaceae</taxon>
        <taxon>Histoplasma</taxon>
    </lineage>
</organism>
<dbReference type="EMBL" id="GG692424">
    <property type="protein sequence ID" value="EER41015.1"/>
    <property type="molecule type" value="Genomic_DNA"/>
</dbReference>
<dbReference type="VEuPathDB" id="FungiDB:HCDG_04661"/>
<accession>C6HFD8</accession>
<dbReference type="STRING" id="544712.C6HFD8"/>
<dbReference type="Pfam" id="PF01266">
    <property type="entry name" value="DAO"/>
    <property type="match status" value="1"/>
</dbReference>
<dbReference type="SUPFAM" id="SSF51905">
    <property type="entry name" value="FAD/NAD(P)-binding domain"/>
    <property type="match status" value="1"/>
</dbReference>
<dbReference type="InterPro" id="IPR036188">
    <property type="entry name" value="FAD/NAD-bd_sf"/>
</dbReference>
<reference evidence="3" key="1">
    <citation type="submission" date="2009-05" db="EMBL/GenBank/DDBJ databases">
        <title>The genome sequence of Ajellomyces capsulatus strain H143.</title>
        <authorList>
            <person name="Champion M."/>
            <person name="Cuomo C.A."/>
            <person name="Ma L.-J."/>
            <person name="Henn M.R."/>
            <person name="Sil A."/>
            <person name="Goldman B."/>
            <person name="Young S.K."/>
            <person name="Kodira C.D."/>
            <person name="Zeng Q."/>
            <person name="Koehrsen M."/>
            <person name="Alvarado L."/>
            <person name="Berlin A.M."/>
            <person name="Borenstein D."/>
            <person name="Chen Z."/>
            <person name="Engels R."/>
            <person name="Freedman E."/>
            <person name="Gellesch M."/>
            <person name="Goldberg J."/>
            <person name="Griggs A."/>
            <person name="Gujja S."/>
            <person name="Heiman D.I."/>
            <person name="Hepburn T.A."/>
            <person name="Howarth C."/>
            <person name="Jen D."/>
            <person name="Larson L."/>
            <person name="Lewis B."/>
            <person name="Mehta T."/>
            <person name="Park D."/>
            <person name="Pearson M."/>
            <person name="Roberts A."/>
            <person name="Saif S."/>
            <person name="Shea T.D."/>
            <person name="Shenoy N."/>
            <person name="Sisk P."/>
            <person name="Stolte C."/>
            <person name="Sykes S."/>
            <person name="Walk T."/>
            <person name="White J."/>
            <person name="Yandava C."/>
            <person name="Klein B."/>
            <person name="McEwen J.G."/>
            <person name="Puccia R."/>
            <person name="Goldman G.H."/>
            <person name="Felipe M.S."/>
            <person name="Nino-Vega G."/>
            <person name="San-Blas G."/>
            <person name="Taylor J.W."/>
            <person name="Mendoza L."/>
            <person name="Galagan J.E."/>
            <person name="Nusbaum C."/>
            <person name="Birren B.W."/>
        </authorList>
    </citation>
    <scope>NUCLEOTIDE SEQUENCE [LARGE SCALE GENOMIC DNA]</scope>
    <source>
        <strain evidence="3">H143</strain>
    </source>
</reference>
<evidence type="ECO:0000313" key="2">
    <source>
        <dbReference type="EMBL" id="EER41015.1"/>
    </source>
</evidence>
<dbReference type="Gene3D" id="3.50.50.60">
    <property type="entry name" value="FAD/NAD(P)-binding domain"/>
    <property type="match status" value="1"/>
</dbReference>
<name>C6HFD8_AJECH</name>
<evidence type="ECO:0000313" key="3">
    <source>
        <dbReference type="Proteomes" id="UP000002624"/>
    </source>
</evidence>
<dbReference type="HOGENOM" id="CLU_2196129_0_0_1"/>
<gene>
    <name evidence="2" type="ORF">HCDG_04661</name>
</gene>
<feature type="domain" description="FAD dependent oxidoreductase" evidence="1">
    <location>
        <begin position="24"/>
        <end position="82"/>
    </location>
</feature>
<dbReference type="InterPro" id="IPR006076">
    <property type="entry name" value="FAD-dep_OxRdtase"/>
</dbReference>
<protein>
    <recommendedName>
        <fullName evidence="1">FAD dependent oxidoreductase domain-containing protein</fullName>
    </recommendedName>
</protein>